<protein>
    <submittedName>
        <fullName evidence="1">DUF2789 domain-containing protein</fullName>
    </submittedName>
</protein>
<keyword evidence="2" id="KW-1185">Reference proteome</keyword>
<dbReference type="InterPro" id="IPR021250">
    <property type="entry name" value="DUF2789"/>
</dbReference>
<accession>A0A5B7YC95</accession>
<dbReference type="EMBL" id="CP039852">
    <property type="protein sequence ID" value="QCZ93224.1"/>
    <property type="molecule type" value="Genomic_DNA"/>
</dbReference>
<dbReference type="AlphaFoldDB" id="A0A5B7YC95"/>
<dbReference type="RefSeq" id="WP_139755970.1">
    <property type="nucleotide sequence ID" value="NZ_CP039852.1"/>
</dbReference>
<sequence length="80" mass="9173">MYTEQPTMADLFTQLGLDSSEEGMDAFIEEHKGMNQSRHIEEAPFWNDSQAAFLKQAIDEDAQWVVVIDELNAQLHHDHA</sequence>
<organism evidence="1 2">
    <name type="scientific">Salinimonas iocasae</name>
    <dbReference type="NCBI Taxonomy" id="2572577"/>
    <lineage>
        <taxon>Bacteria</taxon>
        <taxon>Pseudomonadati</taxon>
        <taxon>Pseudomonadota</taxon>
        <taxon>Gammaproteobacteria</taxon>
        <taxon>Alteromonadales</taxon>
        <taxon>Alteromonadaceae</taxon>
        <taxon>Alteromonas/Salinimonas group</taxon>
        <taxon>Salinimonas</taxon>
    </lineage>
</organism>
<gene>
    <name evidence="1" type="ORF">FBQ74_06865</name>
</gene>
<dbReference type="Gene3D" id="1.10.10.1130">
    <property type="entry name" value="Uncharacterised protein PF10982, DUF2789"/>
    <property type="match status" value="1"/>
</dbReference>
<proteinExistence type="predicted"/>
<dbReference type="OrthoDB" id="5828847at2"/>
<name>A0A5B7YC95_9ALTE</name>
<reference evidence="1 2" key="1">
    <citation type="submission" date="2019-04" db="EMBL/GenBank/DDBJ databases">
        <title>Salinimonas iocasae sp. nov., a halophilic bacterium isolated from the outer tube casing of tubeworms in Okinawa Trough.</title>
        <authorList>
            <person name="Zhang H."/>
            <person name="Wang H."/>
            <person name="Li C."/>
        </authorList>
    </citation>
    <scope>NUCLEOTIDE SEQUENCE [LARGE SCALE GENOMIC DNA]</scope>
    <source>
        <strain evidence="1 2">KX18D6</strain>
    </source>
</reference>
<dbReference type="Pfam" id="PF10982">
    <property type="entry name" value="DUF2789"/>
    <property type="match status" value="1"/>
</dbReference>
<dbReference type="Proteomes" id="UP000304912">
    <property type="component" value="Chromosome"/>
</dbReference>
<dbReference type="KEGG" id="salk:FBQ74_06865"/>
<evidence type="ECO:0000313" key="1">
    <source>
        <dbReference type="EMBL" id="QCZ93224.1"/>
    </source>
</evidence>
<dbReference type="InterPro" id="IPR038086">
    <property type="entry name" value="DUF2789_sf"/>
</dbReference>
<evidence type="ECO:0000313" key="2">
    <source>
        <dbReference type="Proteomes" id="UP000304912"/>
    </source>
</evidence>